<dbReference type="EMBL" id="KL197735">
    <property type="protein sequence ID" value="KDQ53124.1"/>
    <property type="molecule type" value="Genomic_DNA"/>
</dbReference>
<dbReference type="InterPro" id="IPR017853">
    <property type="entry name" value="GH"/>
</dbReference>
<dbReference type="PANTHER" id="PTHR36183:SF2">
    <property type="entry name" value="BETA-GLUCURONIDASE C-TERMINAL DOMAIN-CONTAINING PROTEIN"/>
    <property type="match status" value="1"/>
</dbReference>
<keyword evidence="3" id="KW-0378">Hydrolase</keyword>
<dbReference type="InParanoid" id="A0A067PEC7"/>
<keyword evidence="4" id="KW-1185">Reference proteome</keyword>
<gene>
    <name evidence="3" type="ORF">JAAARDRAFT_72656</name>
</gene>
<dbReference type="PANTHER" id="PTHR36183">
    <property type="entry name" value="BETA-GLUCURONIDASE"/>
    <property type="match status" value="1"/>
</dbReference>
<dbReference type="Pfam" id="PF16862">
    <property type="entry name" value="Glyco_hydro_79C"/>
    <property type="match status" value="1"/>
</dbReference>
<dbReference type="Gene3D" id="3.20.20.80">
    <property type="entry name" value="Glycosidases"/>
    <property type="match status" value="1"/>
</dbReference>
<dbReference type="InterPro" id="IPR052974">
    <property type="entry name" value="GH79_Enzymes"/>
</dbReference>
<feature type="signal peptide" evidence="1">
    <location>
        <begin position="1"/>
        <end position="22"/>
    </location>
</feature>
<accession>A0A067PEC7</accession>
<feature type="chain" id="PRO_5001643106" evidence="1">
    <location>
        <begin position="23"/>
        <end position="532"/>
    </location>
</feature>
<proteinExistence type="predicted"/>
<protein>
    <submittedName>
        <fullName evidence="3">Glycoside hydrolase family 79 protein</fullName>
    </submittedName>
</protein>
<sequence length="532" mass="57164">MFSLIIAPLVYLAVHQTTSASAFYVPVPVVAPAGAPIISPSLISFSIEQDRWPEWVGTTTPNQYFYNLLDNLNILSGSYPWIRIGANSEDHTKYDPSVEYNVDITPAVTPTVPYPEATNITVGPAYYTLAANLPPSTHVWWGVNLGQYNLSSAYYESMAMMSAFASPAITSKGITLDFIEVGNEADLYSSNGARNSSWNPAEYVSEWTQFAGNVSAANNLYSLTNPKLIGGAFANSAYNASGFSPEAIFDLGILDTAPGSLIRTISQHHYSGSFCAGSASALQDLMDKATIRSNLSAFIGDIETVKGYGLDYVFGETNSYACHGAPNVSNTAGAALWALDYSLYAGTIGASRLFFHEGIGYKYNFIQPVTLNTSILDGTPLATPLPPHIQPQYYSAVIAAEAIGRSGNTQMVEISIPDQPYLAGYTFYVDGALERAILINSESYISTEAGTPRTELSVSFNFTGPATAGRPSFMDIKRLNITYADDTSGVTWGGQTYETPDGRVSGPVSLETLTAGQAVSIQETEVVMVSFR</sequence>
<dbReference type="InterPro" id="IPR031728">
    <property type="entry name" value="GlcAase_C"/>
</dbReference>
<dbReference type="SUPFAM" id="SSF51445">
    <property type="entry name" value="(Trans)glycosidases"/>
    <property type="match status" value="1"/>
</dbReference>
<feature type="domain" description="Beta-glucuronidase C-terminal" evidence="2">
    <location>
        <begin position="424"/>
        <end position="528"/>
    </location>
</feature>
<reference evidence="4" key="1">
    <citation type="journal article" date="2014" name="Proc. Natl. Acad. Sci. U.S.A.">
        <title>Extensive sampling of basidiomycete genomes demonstrates inadequacy of the white-rot/brown-rot paradigm for wood decay fungi.</title>
        <authorList>
            <person name="Riley R."/>
            <person name="Salamov A.A."/>
            <person name="Brown D.W."/>
            <person name="Nagy L.G."/>
            <person name="Floudas D."/>
            <person name="Held B.W."/>
            <person name="Levasseur A."/>
            <person name="Lombard V."/>
            <person name="Morin E."/>
            <person name="Otillar R."/>
            <person name="Lindquist E.A."/>
            <person name="Sun H."/>
            <person name="LaButti K.M."/>
            <person name="Schmutz J."/>
            <person name="Jabbour D."/>
            <person name="Luo H."/>
            <person name="Baker S.E."/>
            <person name="Pisabarro A.G."/>
            <person name="Walton J.D."/>
            <person name="Blanchette R.A."/>
            <person name="Henrissat B."/>
            <person name="Martin F."/>
            <person name="Cullen D."/>
            <person name="Hibbett D.S."/>
            <person name="Grigoriev I.V."/>
        </authorList>
    </citation>
    <scope>NUCLEOTIDE SEQUENCE [LARGE SCALE GENOMIC DNA]</scope>
    <source>
        <strain evidence="4">MUCL 33604</strain>
    </source>
</reference>
<evidence type="ECO:0000313" key="3">
    <source>
        <dbReference type="EMBL" id="KDQ53124.1"/>
    </source>
</evidence>
<dbReference type="HOGENOM" id="CLU_022148_2_0_1"/>
<evidence type="ECO:0000313" key="4">
    <source>
        <dbReference type="Proteomes" id="UP000027265"/>
    </source>
</evidence>
<evidence type="ECO:0000256" key="1">
    <source>
        <dbReference type="SAM" id="SignalP"/>
    </source>
</evidence>
<dbReference type="AlphaFoldDB" id="A0A067PEC7"/>
<evidence type="ECO:0000259" key="2">
    <source>
        <dbReference type="Pfam" id="PF16862"/>
    </source>
</evidence>
<dbReference type="GO" id="GO:0016787">
    <property type="term" value="F:hydrolase activity"/>
    <property type="evidence" value="ECO:0007669"/>
    <property type="project" value="UniProtKB-KW"/>
</dbReference>
<keyword evidence="1" id="KW-0732">Signal</keyword>
<dbReference type="OrthoDB" id="2796951at2759"/>
<dbReference type="Proteomes" id="UP000027265">
    <property type="component" value="Unassembled WGS sequence"/>
</dbReference>
<name>A0A067PEC7_9AGAM</name>
<organism evidence="3 4">
    <name type="scientific">Jaapia argillacea MUCL 33604</name>
    <dbReference type="NCBI Taxonomy" id="933084"/>
    <lineage>
        <taxon>Eukaryota</taxon>
        <taxon>Fungi</taxon>
        <taxon>Dikarya</taxon>
        <taxon>Basidiomycota</taxon>
        <taxon>Agaricomycotina</taxon>
        <taxon>Agaricomycetes</taxon>
        <taxon>Agaricomycetidae</taxon>
        <taxon>Jaapiales</taxon>
        <taxon>Jaapiaceae</taxon>
        <taxon>Jaapia</taxon>
    </lineage>
</organism>